<gene>
    <name evidence="2" type="ORF">DQ384_29170</name>
</gene>
<dbReference type="AlphaFoldDB" id="A0A367FA06"/>
<dbReference type="GO" id="GO:0016747">
    <property type="term" value="F:acyltransferase activity, transferring groups other than amino-acyl groups"/>
    <property type="evidence" value="ECO:0007669"/>
    <property type="project" value="InterPro"/>
</dbReference>
<dbReference type="Pfam" id="PF00583">
    <property type="entry name" value="Acetyltransf_1"/>
    <property type="match status" value="1"/>
</dbReference>
<proteinExistence type="predicted"/>
<comment type="caution">
    <text evidence="2">The sequence shown here is derived from an EMBL/GenBank/DDBJ whole genome shotgun (WGS) entry which is preliminary data.</text>
</comment>
<evidence type="ECO:0000313" key="2">
    <source>
        <dbReference type="EMBL" id="RCG26515.1"/>
    </source>
</evidence>
<keyword evidence="3" id="KW-1185">Reference proteome</keyword>
<accession>A0A367FA06</accession>
<organism evidence="2 3">
    <name type="scientific">Sphaerisporangium album</name>
    <dbReference type="NCBI Taxonomy" id="509200"/>
    <lineage>
        <taxon>Bacteria</taxon>
        <taxon>Bacillati</taxon>
        <taxon>Actinomycetota</taxon>
        <taxon>Actinomycetes</taxon>
        <taxon>Streptosporangiales</taxon>
        <taxon>Streptosporangiaceae</taxon>
        <taxon>Sphaerisporangium</taxon>
    </lineage>
</organism>
<reference evidence="2 3" key="1">
    <citation type="submission" date="2018-06" db="EMBL/GenBank/DDBJ databases">
        <title>Sphaerisporangium craniellae sp. nov., isolated from a marine sponge in the South China Sea.</title>
        <authorList>
            <person name="Li L."/>
        </authorList>
    </citation>
    <scope>NUCLEOTIDE SEQUENCE [LARGE SCALE GENOMIC DNA]</scope>
    <source>
        <strain evidence="2 3">CCTCC AA 208026</strain>
    </source>
</reference>
<evidence type="ECO:0000259" key="1">
    <source>
        <dbReference type="PROSITE" id="PS51186"/>
    </source>
</evidence>
<feature type="domain" description="N-acetyltransferase" evidence="1">
    <location>
        <begin position="3"/>
        <end position="136"/>
    </location>
</feature>
<dbReference type="OrthoDB" id="3531165at2"/>
<dbReference type="InterPro" id="IPR016181">
    <property type="entry name" value="Acyl_CoA_acyltransferase"/>
</dbReference>
<dbReference type="CDD" id="cd04301">
    <property type="entry name" value="NAT_SF"/>
    <property type="match status" value="1"/>
</dbReference>
<dbReference type="Proteomes" id="UP000253094">
    <property type="component" value="Unassembled WGS sequence"/>
</dbReference>
<name>A0A367FA06_9ACTN</name>
<dbReference type="SUPFAM" id="SSF55729">
    <property type="entry name" value="Acyl-CoA N-acyltransferases (Nat)"/>
    <property type="match status" value="1"/>
</dbReference>
<keyword evidence="2" id="KW-0808">Transferase</keyword>
<dbReference type="Gene3D" id="3.40.630.30">
    <property type="match status" value="1"/>
</dbReference>
<evidence type="ECO:0000313" key="3">
    <source>
        <dbReference type="Proteomes" id="UP000253094"/>
    </source>
</evidence>
<dbReference type="EMBL" id="QOIL01000019">
    <property type="protein sequence ID" value="RCG26515.1"/>
    <property type="molecule type" value="Genomic_DNA"/>
</dbReference>
<sequence length="293" mass="30847">MESVVRVARDGDMPGVREVAAHYELLDDWTGTPDFLDAERAFGTLVVGEVDGRIAGFGGVLRRGPVAHLGDLFVLPEHQSSGIGRAILGRLLPPGTPAVTFASDDPRALALYIRQGMRPMCPLLYLTASPEAVRPPGFVARDGEAFPAPSVRGPVDAPRPETGERPGVREAAILDAPLSGGDRTGALAWYADLPGVTLHVTGTGYAFARVTGGEDLEVGPVGGDTPQDCAAALYAAVAAHPDVDEIQVAVPGVHPVLPRLLESGWQIDDLDTFMATDPGAIRLDRYLPHTDLG</sequence>
<dbReference type="RefSeq" id="WP_114032088.1">
    <property type="nucleotide sequence ID" value="NZ_QOIL01000019.1"/>
</dbReference>
<protein>
    <submittedName>
        <fullName evidence="2">GNAT family N-acetyltransferase</fullName>
    </submittedName>
</protein>
<dbReference type="InterPro" id="IPR000182">
    <property type="entry name" value="GNAT_dom"/>
</dbReference>
<dbReference type="PROSITE" id="PS51186">
    <property type="entry name" value="GNAT"/>
    <property type="match status" value="1"/>
</dbReference>